<dbReference type="EMBL" id="CM039174">
    <property type="protein sequence ID" value="KAH9750368.1"/>
    <property type="molecule type" value="Genomic_DNA"/>
</dbReference>
<gene>
    <name evidence="1" type="ORF">KPL71_013851</name>
</gene>
<accession>A0ACB8K7Q1</accession>
<keyword evidence="2" id="KW-1185">Reference proteome</keyword>
<evidence type="ECO:0000313" key="1">
    <source>
        <dbReference type="EMBL" id="KAH9750368.1"/>
    </source>
</evidence>
<proteinExistence type="predicted"/>
<name>A0ACB8K7Q1_CITSI</name>
<organism evidence="1 2">
    <name type="scientific">Citrus sinensis</name>
    <name type="common">Sweet orange</name>
    <name type="synonym">Citrus aurantium var. sinensis</name>
    <dbReference type="NCBI Taxonomy" id="2711"/>
    <lineage>
        <taxon>Eukaryota</taxon>
        <taxon>Viridiplantae</taxon>
        <taxon>Streptophyta</taxon>
        <taxon>Embryophyta</taxon>
        <taxon>Tracheophyta</taxon>
        <taxon>Spermatophyta</taxon>
        <taxon>Magnoliopsida</taxon>
        <taxon>eudicotyledons</taxon>
        <taxon>Gunneridae</taxon>
        <taxon>Pentapetalae</taxon>
        <taxon>rosids</taxon>
        <taxon>malvids</taxon>
        <taxon>Sapindales</taxon>
        <taxon>Rutaceae</taxon>
        <taxon>Aurantioideae</taxon>
        <taxon>Citrus</taxon>
    </lineage>
</organism>
<evidence type="ECO:0000313" key="2">
    <source>
        <dbReference type="Proteomes" id="UP000829398"/>
    </source>
</evidence>
<comment type="caution">
    <text evidence="1">The sequence shown here is derived from an EMBL/GenBank/DDBJ whole genome shotgun (WGS) entry which is preliminary data.</text>
</comment>
<protein>
    <submittedName>
        <fullName evidence="1">Zinc finger CCCH domain-containing protein 5</fullName>
    </submittedName>
</protein>
<dbReference type="Proteomes" id="UP000829398">
    <property type="component" value="Chromosome 5"/>
</dbReference>
<sequence length="579" mass="67594">MYNGPGLAWEQDEGLEYTDEEVERSYEEFYEDVHTEFLKFGEIVNFKVCRNGSSHLRGNVYVHYKSLESAVLAYRSVNGRYFAGKQITCEFINVTRWKIAICGEYMKSRLKTCSRGMACNFIHCFRNPGGDYEWADWDKPPPRYWVKKMAALFGDSDESGTWNQERSGQTRNKIDSTNADRRHYRRSRSREADRVKSGSGRSHDDERQVHETTWSRRRSNYHSETRSDEANSDGSWSDRDRDKDRDKHHGHTVKRIKHGSSMSEKSTDYLDTRDRTKEADSDGNWPDGERDAETCHVHIRKSSRYRSRREMPNNSKNRTHVADRGQQEWCRDEERERRHLRKRSRDRSTVGYPDNHGASCKGDDAGSVKDLSDEGIIADRNLSHKKRSSYHQGNVSKYLDEDGCGKCRSYYTDSGDDWLERDKERHHAHKRRCSRHRTEDSEFLDDEAEPINKSKKNRHHGESACDKSDPRRNTTHKHSSRRSHSRKDKSRADHKSSSSGRSDERCGSIGDQDRWRPIDAEEDGKSIRHVSSVQSYESDSPGRYSGGKSRDFDSEYYDSEKIDDDRQIEKKIRTISTTS</sequence>
<reference evidence="2" key="1">
    <citation type="journal article" date="2023" name="Hortic. Res.">
        <title>A chromosome-level phased genome enabling allele-level studies in sweet orange: a case study on citrus Huanglongbing tolerance.</title>
        <authorList>
            <person name="Wu B."/>
            <person name="Yu Q."/>
            <person name="Deng Z."/>
            <person name="Duan Y."/>
            <person name="Luo F."/>
            <person name="Gmitter F. Jr."/>
        </authorList>
    </citation>
    <scope>NUCLEOTIDE SEQUENCE [LARGE SCALE GENOMIC DNA]</scope>
    <source>
        <strain evidence="2">cv. Valencia</strain>
    </source>
</reference>